<dbReference type="AlphaFoldDB" id="A0A8H6LYX3"/>
<proteinExistence type="predicted"/>
<protein>
    <submittedName>
        <fullName evidence="1">Uncharacterized protein</fullName>
    </submittedName>
</protein>
<name>A0A8H6LYX3_9AGAR</name>
<comment type="caution">
    <text evidence="1">The sequence shown here is derived from an EMBL/GenBank/DDBJ whole genome shotgun (WGS) entry which is preliminary data.</text>
</comment>
<organism evidence="1 2">
    <name type="scientific">Ephemerocybe angulata</name>
    <dbReference type="NCBI Taxonomy" id="980116"/>
    <lineage>
        <taxon>Eukaryota</taxon>
        <taxon>Fungi</taxon>
        <taxon>Dikarya</taxon>
        <taxon>Basidiomycota</taxon>
        <taxon>Agaricomycotina</taxon>
        <taxon>Agaricomycetes</taxon>
        <taxon>Agaricomycetidae</taxon>
        <taxon>Agaricales</taxon>
        <taxon>Agaricineae</taxon>
        <taxon>Psathyrellaceae</taxon>
        <taxon>Ephemerocybe</taxon>
    </lineage>
</organism>
<gene>
    <name evidence="1" type="ORF">DFP72DRAFT_913610</name>
</gene>
<evidence type="ECO:0000313" key="1">
    <source>
        <dbReference type="EMBL" id="KAF6749208.1"/>
    </source>
</evidence>
<keyword evidence="2" id="KW-1185">Reference proteome</keyword>
<sequence length="157" mass="17677">MDTGLVVVFTVWAGCLDGFPVRLYISERRWLAPLGIIDLFSVLPCVILRAHDMLPHRHDIGDTSSNAQQRFKFNSVWTFPSTTRSYPRSPLHLPLPRPPLILYTNLFDGSLRRSFLGRLTATLSILVPGASSIVLQFCVDCTRMTKDKVSCCFGIFC</sequence>
<dbReference type="EMBL" id="JACGCI010000064">
    <property type="protein sequence ID" value="KAF6749208.1"/>
    <property type="molecule type" value="Genomic_DNA"/>
</dbReference>
<dbReference type="Proteomes" id="UP000521943">
    <property type="component" value="Unassembled WGS sequence"/>
</dbReference>
<accession>A0A8H6LYX3</accession>
<reference evidence="1 2" key="1">
    <citation type="submission" date="2020-07" db="EMBL/GenBank/DDBJ databases">
        <title>Comparative genomics of pyrophilous fungi reveals a link between fire events and developmental genes.</title>
        <authorList>
            <consortium name="DOE Joint Genome Institute"/>
            <person name="Steindorff A.S."/>
            <person name="Carver A."/>
            <person name="Calhoun S."/>
            <person name="Stillman K."/>
            <person name="Liu H."/>
            <person name="Lipzen A."/>
            <person name="Pangilinan J."/>
            <person name="Labutti K."/>
            <person name="Bruns T.D."/>
            <person name="Grigoriev I.V."/>
        </authorList>
    </citation>
    <scope>NUCLEOTIDE SEQUENCE [LARGE SCALE GENOMIC DNA]</scope>
    <source>
        <strain evidence="1 2">CBS 144469</strain>
    </source>
</reference>
<evidence type="ECO:0000313" key="2">
    <source>
        <dbReference type="Proteomes" id="UP000521943"/>
    </source>
</evidence>